<organism evidence="1 2">
    <name type="scientific">Nadsonia fulvescens var. elongata DSM 6958</name>
    <dbReference type="NCBI Taxonomy" id="857566"/>
    <lineage>
        <taxon>Eukaryota</taxon>
        <taxon>Fungi</taxon>
        <taxon>Dikarya</taxon>
        <taxon>Ascomycota</taxon>
        <taxon>Saccharomycotina</taxon>
        <taxon>Dipodascomycetes</taxon>
        <taxon>Dipodascales</taxon>
        <taxon>Dipodascales incertae sedis</taxon>
        <taxon>Nadsonia</taxon>
    </lineage>
</organism>
<accession>A0A1E3PDC1</accession>
<dbReference type="EMBL" id="KV454415">
    <property type="protein sequence ID" value="ODQ63406.1"/>
    <property type="molecule type" value="Genomic_DNA"/>
</dbReference>
<dbReference type="Proteomes" id="UP000095009">
    <property type="component" value="Unassembled WGS sequence"/>
</dbReference>
<reference evidence="1 2" key="1">
    <citation type="journal article" date="2016" name="Proc. Natl. Acad. Sci. U.S.A.">
        <title>Comparative genomics of biotechnologically important yeasts.</title>
        <authorList>
            <person name="Riley R."/>
            <person name="Haridas S."/>
            <person name="Wolfe K.H."/>
            <person name="Lopes M.R."/>
            <person name="Hittinger C.T."/>
            <person name="Goeker M."/>
            <person name="Salamov A.A."/>
            <person name="Wisecaver J.H."/>
            <person name="Long T.M."/>
            <person name="Calvey C.H."/>
            <person name="Aerts A.L."/>
            <person name="Barry K.W."/>
            <person name="Choi C."/>
            <person name="Clum A."/>
            <person name="Coughlan A.Y."/>
            <person name="Deshpande S."/>
            <person name="Douglass A.P."/>
            <person name="Hanson S.J."/>
            <person name="Klenk H.-P."/>
            <person name="LaButti K.M."/>
            <person name="Lapidus A."/>
            <person name="Lindquist E.A."/>
            <person name="Lipzen A.M."/>
            <person name="Meier-Kolthoff J.P."/>
            <person name="Ohm R.A."/>
            <person name="Otillar R.P."/>
            <person name="Pangilinan J.L."/>
            <person name="Peng Y."/>
            <person name="Rokas A."/>
            <person name="Rosa C.A."/>
            <person name="Scheuner C."/>
            <person name="Sibirny A.A."/>
            <person name="Slot J.C."/>
            <person name="Stielow J.B."/>
            <person name="Sun H."/>
            <person name="Kurtzman C.P."/>
            <person name="Blackwell M."/>
            <person name="Grigoriev I.V."/>
            <person name="Jeffries T.W."/>
        </authorList>
    </citation>
    <scope>NUCLEOTIDE SEQUENCE [LARGE SCALE GENOMIC DNA]</scope>
    <source>
        <strain evidence="1 2">DSM 6958</strain>
    </source>
</reference>
<dbReference type="AlphaFoldDB" id="A0A1E3PDC1"/>
<dbReference type="OrthoDB" id="4039633at2759"/>
<keyword evidence="2" id="KW-1185">Reference proteome</keyword>
<name>A0A1E3PDC1_9ASCO</name>
<protein>
    <submittedName>
        <fullName evidence="1">Uncharacterized protein</fullName>
    </submittedName>
</protein>
<sequence length="150" mass="16382">MYLHLPPTSLKSEDMTEYKTATPLSASNSSNQGNIIKNTIKHSHIAVPAPSLTPTQNSGTSNTPTSLSSIPEIEICPLCRTPLRKCLIQADYALKTCPQTDCVYPFDRDSLDGHILAVSNAEILENVAKRMERANVKSETIQTIVDSNNP</sequence>
<gene>
    <name evidence="1" type="ORF">NADFUDRAFT_84524</name>
</gene>
<proteinExistence type="predicted"/>
<evidence type="ECO:0000313" key="1">
    <source>
        <dbReference type="EMBL" id="ODQ63406.1"/>
    </source>
</evidence>
<evidence type="ECO:0000313" key="2">
    <source>
        <dbReference type="Proteomes" id="UP000095009"/>
    </source>
</evidence>